<dbReference type="InterPro" id="IPR029018">
    <property type="entry name" value="Hex-like_dom2"/>
</dbReference>
<keyword evidence="5" id="KW-0326">Glycosidase</keyword>
<evidence type="ECO:0000313" key="10">
    <source>
        <dbReference type="Proteomes" id="UP000318509"/>
    </source>
</evidence>
<evidence type="ECO:0000256" key="1">
    <source>
        <dbReference type="ARBA" id="ARBA00001231"/>
    </source>
</evidence>
<accession>A0A537K703</accession>
<dbReference type="GO" id="GO:0030203">
    <property type="term" value="P:glycosaminoglycan metabolic process"/>
    <property type="evidence" value="ECO:0007669"/>
    <property type="project" value="TreeGrafter"/>
</dbReference>
<evidence type="ECO:0000256" key="2">
    <source>
        <dbReference type="ARBA" id="ARBA00006285"/>
    </source>
</evidence>
<evidence type="ECO:0000256" key="5">
    <source>
        <dbReference type="ARBA" id="ARBA00023295"/>
    </source>
</evidence>
<dbReference type="InterPro" id="IPR015882">
    <property type="entry name" value="HEX_bac_N"/>
</dbReference>
<feature type="domain" description="Beta-hexosaminidase bacterial type N-terminal" evidence="8">
    <location>
        <begin position="31"/>
        <end position="146"/>
    </location>
</feature>
<dbReference type="SUPFAM" id="SSF51445">
    <property type="entry name" value="(Trans)glycosidases"/>
    <property type="match status" value="1"/>
</dbReference>
<evidence type="ECO:0000313" key="9">
    <source>
        <dbReference type="EMBL" id="TMI91539.1"/>
    </source>
</evidence>
<evidence type="ECO:0000256" key="6">
    <source>
        <dbReference type="PIRSR" id="PIRSR625705-1"/>
    </source>
</evidence>
<dbReference type="GO" id="GO:0004563">
    <property type="term" value="F:beta-N-acetylhexosaminidase activity"/>
    <property type="evidence" value="ECO:0007669"/>
    <property type="project" value="UniProtKB-EC"/>
</dbReference>
<evidence type="ECO:0000256" key="4">
    <source>
        <dbReference type="ARBA" id="ARBA00022801"/>
    </source>
</evidence>
<dbReference type="Gene3D" id="3.30.379.10">
    <property type="entry name" value="Chitobiase/beta-hexosaminidase domain 2-like"/>
    <property type="match status" value="1"/>
</dbReference>
<dbReference type="InterPro" id="IPR017853">
    <property type="entry name" value="GH"/>
</dbReference>
<feature type="active site" description="Proton donor" evidence="6">
    <location>
        <position position="302"/>
    </location>
</feature>
<name>A0A537K703_9BACT</name>
<evidence type="ECO:0000259" key="7">
    <source>
        <dbReference type="Pfam" id="PF00728"/>
    </source>
</evidence>
<dbReference type="PANTHER" id="PTHR22600">
    <property type="entry name" value="BETA-HEXOSAMINIDASE"/>
    <property type="match status" value="1"/>
</dbReference>
<dbReference type="SUPFAM" id="SSF55545">
    <property type="entry name" value="beta-N-acetylhexosaminidase-like domain"/>
    <property type="match status" value="1"/>
</dbReference>
<comment type="catalytic activity">
    <reaction evidence="1">
        <text>Hydrolysis of terminal non-reducing N-acetyl-D-hexosamine residues in N-acetyl-beta-D-hexosaminides.</text>
        <dbReference type="EC" id="3.2.1.52"/>
    </reaction>
</comment>
<organism evidence="9 10">
    <name type="scientific">Candidatus Segetimicrobium genomatis</name>
    <dbReference type="NCBI Taxonomy" id="2569760"/>
    <lineage>
        <taxon>Bacteria</taxon>
        <taxon>Bacillati</taxon>
        <taxon>Candidatus Sysuimicrobiota</taxon>
        <taxon>Candidatus Sysuimicrobiia</taxon>
        <taxon>Candidatus Sysuimicrobiales</taxon>
        <taxon>Candidatus Segetimicrobiaceae</taxon>
        <taxon>Candidatus Segetimicrobium</taxon>
    </lineage>
</organism>
<dbReference type="CDD" id="cd06563">
    <property type="entry name" value="GH20_chitobiase-like"/>
    <property type="match status" value="1"/>
</dbReference>
<dbReference type="EC" id="3.2.1.52" evidence="3"/>
<proteinExistence type="inferred from homology"/>
<dbReference type="GO" id="GO:0016020">
    <property type="term" value="C:membrane"/>
    <property type="evidence" value="ECO:0007669"/>
    <property type="project" value="TreeGrafter"/>
</dbReference>
<dbReference type="Gene3D" id="3.20.20.80">
    <property type="entry name" value="Glycosidases"/>
    <property type="match status" value="1"/>
</dbReference>
<dbReference type="InterPro" id="IPR025705">
    <property type="entry name" value="Beta_hexosaminidase_sua/sub"/>
</dbReference>
<sequence>MRGRTCHLNAISAIAGLAMLVPGMSRAGALALIPWPRTVIEADGAFRLTEHTTISYPETAAPSAALLMERLHLRRGDAAGGAVALRIDPAAGTGAEGYRLIVEPGGIAIDADTGRGLFYGVETLLQLVPSTCGMPCLIPAVRIEDAPRFEWRGLLVDVSRHFFGKPALLKVIDEMAAHKLNVLHLHLTDDAGWRFEVPAYPKLVTVGARGDEDTPGAGTPRYLSKRDIRELVDHARLRYVEIVPEIELPTHCGAAARAYPELFDGERSINPAHDASWAFITEVFAEAARQFPSPFLHFGGDEFSGDRWDQLPEVQRLRQKAGLTTKREVEGYFDNQVAQLIAKLGRQPMAWDETAEAGVAPQVLIQWWRKDRPDVLDAAIRSGHDVVLSPVDQVYLDYPNALGEPGAPWEGNDNGPTSVGKILSWEPVPQRYTPEEARHIRGVEAALWTEFIRSERYMQFMLYPRLFAFADVAWRPAGREQPPDFEPRVQTHLERLRAQGIHARRSASDAVEYMTH</sequence>
<comment type="caution">
    <text evidence="9">The sequence shown here is derived from an EMBL/GenBank/DDBJ whole genome shotgun (WGS) entry which is preliminary data.</text>
</comment>
<dbReference type="Proteomes" id="UP000318509">
    <property type="component" value="Unassembled WGS sequence"/>
</dbReference>
<feature type="domain" description="Glycoside hydrolase family 20 catalytic" evidence="7">
    <location>
        <begin position="149"/>
        <end position="476"/>
    </location>
</feature>
<dbReference type="Pfam" id="PF00728">
    <property type="entry name" value="Glyco_hydro_20"/>
    <property type="match status" value="1"/>
</dbReference>
<gene>
    <name evidence="9" type="ORF">E6H00_03795</name>
</gene>
<dbReference type="PRINTS" id="PR00738">
    <property type="entry name" value="GLHYDRLASE20"/>
</dbReference>
<dbReference type="InterPro" id="IPR015883">
    <property type="entry name" value="Glyco_hydro_20_cat"/>
</dbReference>
<protein>
    <recommendedName>
        <fullName evidence="3">beta-N-acetylhexosaminidase</fullName>
        <ecNumber evidence="3">3.2.1.52</ecNumber>
    </recommendedName>
</protein>
<dbReference type="AlphaFoldDB" id="A0A537K703"/>
<dbReference type="EMBL" id="VBAK01000090">
    <property type="protein sequence ID" value="TMI91539.1"/>
    <property type="molecule type" value="Genomic_DNA"/>
</dbReference>
<evidence type="ECO:0000259" key="8">
    <source>
        <dbReference type="Pfam" id="PF02838"/>
    </source>
</evidence>
<dbReference type="Pfam" id="PF02838">
    <property type="entry name" value="Glyco_hydro_20b"/>
    <property type="match status" value="1"/>
</dbReference>
<comment type="similarity">
    <text evidence="2">Belongs to the glycosyl hydrolase 20 family.</text>
</comment>
<reference evidence="9 10" key="1">
    <citation type="journal article" date="2019" name="Nat. Microbiol.">
        <title>Mediterranean grassland soil C-N compound turnover is dependent on rainfall and depth, and is mediated by genomically divergent microorganisms.</title>
        <authorList>
            <person name="Diamond S."/>
            <person name="Andeer P.F."/>
            <person name="Li Z."/>
            <person name="Crits-Christoph A."/>
            <person name="Burstein D."/>
            <person name="Anantharaman K."/>
            <person name="Lane K.R."/>
            <person name="Thomas B.C."/>
            <person name="Pan C."/>
            <person name="Northen T.R."/>
            <person name="Banfield J.F."/>
        </authorList>
    </citation>
    <scope>NUCLEOTIDE SEQUENCE [LARGE SCALE GENOMIC DNA]</scope>
    <source>
        <strain evidence="9">NP_3</strain>
    </source>
</reference>
<dbReference type="GO" id="GO:0005975">
    <property type="term" value="P:carbohydrate metabolic process"/>
    <property type="evidence" value="ECO:0007669"/>
    <property type="project" value="InterPro"/>
</dbReference>
<dbReference type="PANTHER" id="PTHR22600:SF57">
    <property type="entry name" value="BETA-N-ACETYLHEXOSAMINIDASE"/>
    <property type="match status" value="1"/>
</dbReference>
<evidence type="ECO:0000256" key="3">
    <source>
        <dbReference type="ARBA" id="ARBA00012663"/>
    </source>
</evidence>
<keyword evidence="4" id="KW-0378">Hydrolase</keyword>